<dbReference type="SUPFAM" id="SSF50447">
    <property type="entry name" value="Translation proteins"/>
    <property type="match status" value="1"/>
</dbReference>
<dbReference type="EMBL" id="DVNG01000002">
    <property type="protein sequence ID" value="HIU49413.1"/>
    <property type="molecule type" value="Genomic_DNA"/>
</dbReference>
<evidence type="ECO:0000256" key="2">
    <source>
        <dbReference type="ARBA" id="ARBA00022517"/>
    </source>
</evidence>
<keyword evidence="1 5" id="KW-0963">Cytoplasm</keyword>
<feature type="domain" description="Ribosome maturation factor RimM PRC barrel" evidence="7">
    <location>
        <begin position="97"/>
        <end position="164"/>
    </location>
</feature>
<dbReference type="InterPro" id="IPR036976">
    <property type="entry name" value="RimM_N_sf"/>
</dbReference>
<reference evidence="8" key="2">
    <citation type="journal article" date="2021" name="PeerJ">
        <title>Extensive microbial diversity within the chicken gut microbiome revealed by metagenomics and culture.</title>
        <authorList>
            <person name="Gilroy R."/>
            <person name="Ravi A."/>
            <person name="Getino M."/>
            <person name="Pursley I."/>
            <person name="Horton D.L."/>
            <person name="Alikhan N.F."/>
            <person name="Baker D."/>
            <person name="Gharbi K."/>
            <person name="Hall N."/>
            <person name="Watson M."/>
            <person name="Adriaenssens E.M."/>
            <person name="Foster-Nyarko E."/>
            <person name="Jarju S."/>
            <person name="Secka A."/>
            <person name="Antonio M."/>
            <person name="Oren A."/>
            <person name="Chaudhuri R.R."/>
            <person name="La Ragione R."/>
            <person name="Hildebrand F."/>
            <person name="Pallen M.J."/>
        </authorList>
    </citation>
    <scope>NUCLEOTIDE SEQUENCE</scope>
    <source>
        <strain evidence="8">ChiGjej1B1-1684</strain>
    </source>
</reference>
<dbReference type="HAMAP" id="MF_00014">
    <property type="entry name" value="Ribosome_mat_RimM"/>
    <property type="match status" value="1"/>
</dbReference>
<dbReference type="GO" id="GO:0043022">
    <property type="term" value="F:ribosome binding"/>
    <property type="evidence" value="ECO:0007669"/>
    <property type="project" value="InterPro"/>
</dbReference>
<dbReference type="PANTHER" id="PTHR33692">
    <property type="entry name" value="RIBOSOME MATURATION FACTOR RIMM"/>
    <property type="match status" value="1"/>
</dbReference>
<keyword evidence="2 5" id="KW-0690">Ribosome biogenesis</keyword>
<dbReference type="GO" id="GO:0042274">
    <property type="term" value="P:ribosomal small subunit biogenesis"/>
    <property type="evidence" value="ECO:0007669"/>
    <property type="project" value="UniProtKB-UniRule"/>
</dbReference>
<evidence type="ECO:0000256" key="1">
    <source>
        <dbReference type="ARBA" id="ARBA00022490"/>
    </source>
</evidence>
<dbReference type="InterPro" id="IPR011033">
    <property type="entry name" value="PRC_barrel-like_sf"/>
</dbReference>
<comment type="subunit">
    <text evidence="5">Binds ribosomal protein uS19.</text>
</comment>
<dbReference type="Proteomes" id="UP000824118">
    <property type="component" value="Unassembled WGS sequence"/>
</dbReference>
<dbReference type="Pfam" id="PF24986">
    <property type="entry name" value="PRC_RimM"/>
    <property type="match status" value="1"/>
</dbReference>
<feature type="domain" description="RimM N-terminal" evidence="6">
    <location>
        <begin position="8"/>
        <end position="85"/>
    </location>
</feature>
<comment type="domain">
    <text evidence="5">The PRC barrel domain binds ribosomal protein uS19.</text>
</comment>
<evidence type="ECO:0000256" key="4">
    <source>
        <dbReference type="ARBA" id="ARBA00023186"/>
    </source>
</evidence>
<protein>
    <recommendedName>
        <fullName evidence="5">Ribosome maturation factor RimM</fullName>
    </recommendedName>
</protein>
<evidence type="ECO:0000256" key="5">
    <source>
        <dbReference type="HAMAP-Rule" id="MF_00014"/>
    </source>
</evidence>
<dbReference type="InterPro" id="IPR002676">
    <property type="entry name" value="RimM_N"/>
</dbReference>
<evidence type="ECO:0000259" key="6">
    <source>
        <dbReference type="Pfam" id="PF01782"/>
    </source>
</evidence>
<keyword evidence="3 5" id="KW-0698">rRNA processing</keyword>
<proteinExistence type="inferred from homology"/>
<dbReference type="Pfam" id="PF01782">
    <property type="entry name" value="RimM"/>
    <property type="match status" value="1"/>
</dbReference>
<dbReference type="Gene3D" id="2.40.30.60">
    <property type="entry name" value="RimM"/>
    <property type="match status" value="1"/>
</dbReference>
<comment type="caution">
    <text evidence="8">The sequence shown here is derived from an EMBL/GenBank/DDBJ whole genome shotgun (WGS) entry which is preliminary data.</text>
</comment>
<dbReference type="PANTHER" id="PTHR33692:SF1">
    <property type="entry name" value="RIBOSOME MATURATION FACTOR RIMM"/>
    <property type="match status" value="1"/>
</dbReference>
<gene>
    <name evidence="5 8" type="primary">rimM</name>
    <name evidence="8" type="ORF">IAD22_00090</name>
</gene>
<evidence type="ECO:0000259" key="7">
    <source>
        <dbReference type="Pfam" id="PF24986"/>
    </source>
</evidence>
<dbReference type="NCBIfam" id="TIGR02273">
    <property type="entry name" value="16S_RimM"/>
    <property type="match status" value="1"/>
</dbReference>
<accession>A0A9D1LWP9</accession>
<evidence type="ECO:0000256" key="3">
    <source>
        <dbReference type="ARBA" id="ARBA00022552"/>
    </source>
</evidence>
<dbReference type="SUPFAM" id="SSF50346">
    <property type="entry name" value="PRC-barrel domain"/>
    <property type="match status" value="1"/>
</dbReference>
<dbReference type="InterPro" id="IPR011961">
    <property type="entry name" value="RimM"/>
</dbReference>
<keyword evidence="4 5" id="KW-0143">Chaperone</keyword>
<dbReference type="GO" id="GO:0005840">
    <property type="term" value="C:ribosome"/>
    <property type="evidence" value="ECO:0007669"/>
    <property type="project" value="InterPro"/>
</dbReference>
<evidence type="ECO:0000313" key="8">
    <source>
        <dbReference type="EMBL" id="HIU49413.1"/>
    </source>
</evidence>
<dbReference type="GO" id="GO:0005737">
    <property type="term" value="C:cytoplasm"/>
    <property type="evidence" value="ECO:0007669"/>
    <property type="project" value="UniProtKB-SubCell"/>
</dbReference>
<sequence>MLKKYLEAGKIVGTHGIRGEVRVETWCDSPVFFSKLKKVYLKNGETELLVKSRPHKNIAIMKIAGIDTIEAADKYLGKVVYMDREHANLPEDTFFIVDLIGLDVVDMDSGSVYGKISDVFKTGANDVYEVTDNENKKYLVPVIDDVVKEINPKDGFVKIIPMKGIFDDED</sequence>
<dbReference type="InterPro" id="IPR009000">
    <property type="entry name" value="Transl_B-barrel_sf"/>
</dbReference>
<organism evidence="8 9">
    <name type="scientific">Candidatus Limousia pullorum</name>
    <dbReference type="NCBI Taxonomy" id="2840860"/>
    <lineage>
        <taxon>Bacteria</taxon>
        <taxon>Bacillati</taxon>
        <taxon>Bacillota</taxon>
        <taxon>Clostridia</taxon>
        <taxon>Eubacteriales</taxon>
        <taxon>Oscillospiraceae</taxon>
        <taxon>Oscillospiraceae incertae sedis</taxon>
        <taxon>Candidatus Limousia</taxon>
    </lineage>
</organism>
<dbReference type="GO" id="GO:0006364">
    <property type="term" value="P:rRNA processing"/>
    <property type="evidence" value="ECO:0007669"/>
    <property type="project" value="UniProtKB-UniRule"/>
</dbReference>
<dbReference type="AlphaFoldDB" id="A0A9D1LWP9"/>
<evidence type="ECO:0000313" key="9">
    <source>
        <dbReference type="Proteomes" id="UP000824118"/>
    </source>
</evidence>
<name>A0A9D1LWP9_9FIRM</name>
<dbReference type="Gene3D" id="2.30.30.240">
    <property type="entry name" value="PRC-barrel domain"/>
    <property type="match status" value="1"/>
</dbReference>
<reference evidence="8" key="1">
    <citation type="submission" date="2020-10" db="EMBL/GenBank/DDBJ databases">
        <authorList>
            <person name="Gilroy R."/>
        </authorList>
    </citation>
    <scope>NUCLEOTIDE SEQUENCE</scope>
    <source>
        <strain evidence="8">ChiGjej1B1-1684</strain>
    </source>
</reference>
<comment type="function">
    <text evidence="5">An accessory protein needed during the final step in the assembly of 30S ribosomal subunit, possibly for assembly of the head region. Essential for efficient processing of 16S rRNA. May be needed both before and after RbfA during the maturation of 16S rRNA. It has affinity for free ribosomal 30S subunits but not for 70S ribosomes.</text>
</comment>
<dbReference type="InterPro" id="IPR056792">
    <property type="entry name" value="PRC_RimM"/>
</dbReference>
<comment type="subcellular location">
    <subcellularLocation>
        <location evidence="5">Cytoplasm</location>
    </subcellularLocation>
</comment>
<comment type="similarity">
    <text evidence="5">Belongs to the RimM family.</text>
</comment>